<dbReference type="EMBL" id="MU129081">
    <property type="protein sequence ID" value="KAF9507424.1"/>
    <property type="molecule type" value="Genomic_DNA"/>
</dbReference>
<dbReference type="Proteomes" id="UP000886523">
    <property type="component" value="Unassembled WGS sequence"/>
</dbReference>
<protein>
    <submittedName>
        <fullName evidence="2">Uncharacterized protein</fullName>
    </submittedName>
</protein>
<reference evidence="2" key="1">
    <citation type="journal article" date="2020" name="Nat. Commun.">
        <title>Large-scale genome sequencing of mycorrhizal fungi provides insights into the early evolution of symbiotic traits.</title>
        <authorList>
            <person name="Miyauchi S."/>
            <person name="Kiss E."/>
            <person name="Kuo A."/>
            <person name="Drula E."/>
            <person name="Kohler A."/>
            <person name="Sanchez-Garcia M."/>
            <person name="Morin E."/>
            <person name="Andreopoulos B."/>
            <person name="Barry K.W."/>
            <person name="Bonito G."/>
            <person name="Buee M."/>
            <person name="Carver A."/>
            <person name="Chen C."/>
            <person name="Cichocki N."/>
            <person name="Clum A."/>
            <person name="Culley D."/>
            <person name="Crous P.W."/>
            <person name="Fauchery L."/>
            <person name="Girlanda M."/>
            <person name="Hayes R.D."/>
            <person name="Keri Z."/>
            <person name="LaButti K."/>
            <person name="Lipzen A."/>
            <person name="Lombard V."/>
            <person name="Magnuson J."/>
            <person name="Maillard F."/>
            <person name="Murat C."/>
            <person name="Nolan M."/>
            <person name="Ohm R.A."/>
            <person name="Pangilinan J."/>
            <person name="Pereira M.F."/>
            <person name="Perotto S."/>
            <person name="Peter M."/>
            <person name="Pfister S."/>
            <person name="Riley R."/>
            <person name="Sitrit Y."/>
            <person name="Stielow J.B."/>
            <person name="Szollosi G."/>
            <person name="Zifcakova L."/>
            <person name="Stursova M."/>
            <person name="Spatafora J.W."/>
            <person name="Tedersoo L."/>
            <person name="Vaario L.M."/>
            <person name="Yamada A."/>
            <person name="Yan M."/>
            <person name="Wang P."/>
            <person name="Xu J."/>
            <person name="Bruns T."/>
            <person name="Baldrian P."/>
            <person name="Vilgalys R."/>
            <person name="Dunand C."/>
            <person name="Henrissat B."/>
            <person name="Grigoriev I.V."/>
            <person name="Hibbett D."/>
            <person name="Nagy L.G."/>
            <person name="Martin F.M."/>
        </authorList>
    </citation>
    <scope>NUCLEOTIDE SEQUENCE</scope>
    <source>
        <strain evidence="2">UP504</strain>
    </source>
</reference>
<comment type="caution">
    <text evidence="2">The sequence shown here is derived from an EMBL/GenBank/DDBJ whole genome shotgun (WGS) entry which is preliminary data.</text>
</comment>
<name>A0A9P6AKB6_9AGAM</name>
<organism evidence="2 3">
    <name type="scientific">Hydnum rufescens UP504</name>
    <dbReference type="NCBI Taxonomy" id="1448309"/>
    <lineage>
        <taxon>Eukaryota</taxon>
        <taxon>Fungi</taxon>
        <taxon>Dikarya</taxon>
        <taxon>Basidiomycota</taxon>
        <taxon>Agaricomycotina</taxon>
        <taxon>Agaricomycetes</taxon>
        <taxon>Cantharellales</taxon>
        <taxon>Hydnaceae</taxon>
        <taxon>Hydnum</taxon>
    </lineage>
</organism>
<sequence length="153" mass="16896">MAAHTQSVYASATALVESLELCFLAQSCFRWCQPTAGSLRLIRMSTDPNRHGAPLRAFLSSVWFVSDLATLATISQNYHAYGVLFSPVTRSVDITVDIHALWICLNRFLMDAVNVRHLPSVPPHGDRIIYGKVENSRSSSRAQSSATRVPHLA</sequence>
<evidence type="ECO:0000256" key="1">
    <source>
        <dbReference type="SAM" id="MobiDB-lite"/>
    </source>
</evidence>
<accession>A0A9P6AKB6</accession>
<gene>
    <name evidence="2" type="ORF">BS47DRAFT_1398614</name>
</gene>
<feature type="compositionally biased region" description="Low complexity" evidence="1">
    <location>
        <begin position="136"/>
        <end position="146"/>
    </location>
</feature>
<keyword evidence="3" id="KW-1185">Reference proteome</keyword>
<feature type="region of interest" description="Disordered" evidence="1">
    <location>
        <begin position="134"/>
        <end position="153"/>
    </location>
</feature>
<dbReference type="AlphaFoldDB" id="A0A9P6AKB6"/>
<proteinExistence type="predicted"/>
<evidence type="ECO:0000313" key="3">
    <source>
        <dbReference type="Proteomes" id="UP000886523"/>
    </source>
</evidence>
<evidence type="ECO:0000313" key="2">
    <source>
        <dbReference type="EMBL" id="KAF9507424.1"/>
    </source>
</evidence>